<dbReference type="Proteomes" id="UP001165136">
    <property type="component" value="Unassembled WGS sequence"/>
</dbReference>
<feature type="compositionally biased region" description="Low complexity" evidence="1">
    <location>
        <begin position="255"/>
        <end position="272"/>
    </location>
</feature>
<sequence length="489" mass="49280">MTQPGGTPEEYTRRKYESEVYAEVAGTNAGKLRWSGDWHDPARVASDYSTKSAEMYARRVASEGGGYRKGLPASVVHYHGMSHERLRAMVHDGTSAEEIDEQGIVVNDLGNVFKELASTIGQAISKEQAGWQGKGADAAFQGLGSLSNWFDSSGDATFLTANRYSQTSAAIANAQHSMPEPAGRTVTQSMDLAHQQLSRGDLGGLLNTYQNMQAQAELAAEAQQQAAAVLAARDQTFYQTGSTQPTYSPPPAPATPASATPATSPTSGSAGSSAGGSVGSPSAAIPALGHTTAASYTSPPAPTGGGGPVPAIGSLPTAGPQDGTVSGSSPVGGPPISSGGDVAGRRRTPGSTLNPGQDSVLLSPVGGRRPGGDIERGGSDRSGGSSGRAGGRVPAGGTEQEPTGGKKSGTAEPGAKAAAQAAREGTAGKTGRPGASGVPGAAAGSKKAEEDKAHKRPGFLVETDPYDALGVTIETDEHGNKIAPPVLGE</sequence>
<proteinExistence type="predicted"/>
<dbReference type="EMBL" id="BSTI01000002">
    <property type="protein sequence ID" value="GLY64652.1"/>
    <property type="molecule type" value="Genomic_DNA"/>
</dbReference>
<organism evidence="2 3">
    <name type="scientific">Amycolatopsis taiwanensis</name>
    <dbReference type="NCBI Taxonomy" id="342230"/>
    <lineage>
        <taxon>Bacteria</taxon>
        <taxon>Bacillati</taxon>
        <taxon>Actinomycetota</taxon>
        <taxon>Actinomycetes</taxon>
        <taxon>Pseudonocardiales</taxon>
        <taxon>Pseudonocardiaceae</taxon>
        <taxon>Amycolatopsis</taxon>
    </lineage>
</organism>
<protein>
    <recommendedName>
        <fullName evidence="4">PPE family domain-containing protein</fullName>
    </recommendedName>
</protein>
<feature type="region of interest" description="Disordered" evidence="1">
    <location>
        <begin position="240"/>
        <end position="465"/>
    </location>
</feature>
<comment type="caution">
    <text evidence="2">The sequence shown here is derived from an EMBL/GenBank/DDBJ whole genome shotgun (WGS) entry which is preliminary data.</text>
</comment>
<evidence type="ECO:0000313" key="2">
    <source>
        <dbReference type="EMBL" id="GLY64652.1"/>
    </source>
</evidence>
<feature type="compositionally biased region" description="Low complexity" evidence="1">
    <location>
        <begin position="325"/>
        <end position="340"/>
    </location>
</feature>
<evidence type="ECO:0000256" key="1">
    <source>
        <dbReference type="SAM" id="MobiDB-lite"/>
    </source>
</evidence>
<keyword evidence="3" id="KW-1185">Reference proteome</keyword>
<evidence type="ECO:0008006" key="4">
    <source>
        <dbReference type="Google" id="ProtNLM"/>
    </source>
</evidence>
<dbReference type="RefSeq" id="WP_285486170.1">
    <property type="nucleotide sequence ID" value="NZ_BSTI01000002.1"/>
</dbReference>
<accession>A0A9W6QZ16</accession>
<reference evidence="2" key="1">
    <citation type="submission" date="2023-03" db="EMBL/GenBank/DDBJ databases">
        <title>Amycolatopsis taiwanensis NBRC 103393.</title>
        <authorList>
            <person name="Ichikawa N."/>
            <person name="Sato H."/>
            <person name="Tonouchi N."/>
        </authorList>
    </citation>
    <scope>NUCLEOTIDE SEQUENCE</scope>
    <source>
        <strain evidence="2">NBRC 103393</strain>
    </source>
</reference>
<dbReference type="InterPro" id="IPR038332">
    <property type="entry name" value="PPE_sf"/>
</dbReference>
<evidence type="ECO:0000313" key="3">
    <source>
        <dbReference type="Proteomes" id="UP001165136"/>
    </source>
</evidence>
<gene>
    <name evidence="2" type="ORF">Atai01_12710</name>
</gene>
<feature type="compositionally biased region" description="Low complexity" evidence="1">
    <location>
        <begin position="410"/>
        <end position="445"/>
    </location>
</feature>
<feature type="compositionally biased region" description="Gly residues" evidence="1">
    <location>
        <begin position="380"/>
        <end position="394"/>
    </location>
</feature>
<feature type="compositionally biased region" description="Basic and acidic residues" evidence="1">
    <location>
        <begin position="370"/>
        <end position="379"/>
    </location>
</feature>
<dbReference type="AlphaFoldDB" id="A0A9W6QZ16"/>
<dbReference type="Gene3D" id="1.20.1260.20">
    <property type="entry name" value="PPE superfamily"/>
    <property type="match status" value="1"/>
</dbReference>
<name>A0A9W6QZ16_9PSEU</name>